<name>A0A841BQI8_9ACTN</name>
<dbReference type="RefSeq" id="WP_184836413.1">
    <property type="nucleotide sequence ID" value="NZ_JACHMN010000002.1"/>
</dbReference>
<protein>
    <submittedName>
        <fullName evidence="1">Uncharacterized protein</fullName>
    </submittedName>
</protein>
<sequence length="344" mass="37700">MSERPQGAGSSNQIRLRKLATDGRLTEYAMAAPADDRALLVSAAYEITWPIVFGRVTRRVELARGHLACYSSIRHLADECLDGFHDDVEAVVEDLLTHSTKPIINLEAWITSRLNAATVDAYRRRRGQRGALQRPRLPKWLAEAVGNDPWLTELATQILVWVGVDATAGAAIWPLDSWSQRRAAITGDQSGSDAATVAREIEFVLRAMRRKHEWFTQYVEEPQGRKQPPIGGGVYLADHDIGDQAMPTTARDDVDDGRLMELAATAVDVIAHRLAQGEDITTIAAEVVKKVFCLGTGAGDIDRAPLEGRTDDEQISTFMTDPAVIQRIIDAVHSIAALQGSTTT</sequence>
<evidence type="ECO:0000313" key="2">
    <source>
        <dbReference type="Proteomes" id="UP000587527"/>
    </source>
</evidence>
<dbReference type="AlphaFoldDB" id="A0A841BQI8"/>
<accession>A0A841BQI8</accession>
<comment type="caution">
    <text evidence="1">The sequence shown here is derived from an EMBL/GenBank/DDBJ whole genome shotgun (WGS) entry which is preliminary data.</text>
</comment>
<evidence type="ECO:0000313" key="1">
    <source>
        <dbReference type="EMBL" id="MBB5869648.1"/>
    </source>
</evidence>
<reference evidence="1 2" key="1">
    <citation type="submission" date="2020-08" db="EMBL/GenBank/DDBJ databases">
        <title>Sequencing the genomes of 1000 actinobacteria strains.</title>
        <authorList>
            <person name="Klenk H.-P."/>
        </authorList>
    </citation>
    <scope>NUCLEOTIDE SEQUENCE [LARGE SCALE GENOMIC DNA]</scope>
    <source>
        <strain evidence="1 2">DSM 45362</strain>
    </source>
</reference>
<gene>
    <name evidence="1" type="ORF">F4553_003027</name>
</gene>
<proteinExistence type="predicted"/>
<dbReference type="EMBL" id="JACHMN010000002">
    <property type="protein sequence ID" value="MBB5869648.1"/>
    <property type="molecule type" value="Genomic_DNA"/>
</dbReference>
<keyword evidence="2" id="KW-1185">Reference proteome</keyword>
<dbReference type="Proteomes" id="UP000587527">
    <property type="component" value="Unassembled WGS sequence"/>
</dbReference>
<organism evidence="1 2">
    <name type="scientific">Allocatelliglobosispora scoriae</name>
    <dbReference type="NCBI Taxonomy" id="643052"/>
    <lineage>
        <taxon>Bacteria</taxon>
        <taxon>Bacillati</taxon>
        <taxon>Actinomycetota</taxon>
        <taxon>Actinomycetes</taxon>
        <taxon>Micromonosporales</taxon>
        <taxon>Micromonosporaceae</taxon>
        <taxon>Allocatelliglobosispora</taxon>
    </lineage>
</organism>